<evidence type="ECO:0000256" key="1">
    <source>
        <dbReference type="SAM" id="Phobius"/>
    </source>
</evidence>
<feature type="domain" description="Peptidase M28" evidence="2">
    <location>
        <begin position="105"/>
        <end position="291"/>
    </location>
</feature>
<gene>
    <name evidence="3" type="ORF">INQ42_08755</name>
</gene>
<dbReference type="EMBL" id="CP063657">
    <property type="protein sequence ID" value="QOW21357.1"/>
    <property type="molecule type" value="Genomic_DNA"/>
</dbReference>
<feature type="transmembrane region" description="Helical" evidence="1">
    <location>
        <begin position="453"/>
        <end position="471"/>
    </location>
</feature>
<feature type="transmembrane region" description="Helical" evidence="1">
    <location>
        <begin position="325"/>
        <end position="347"/>
    </location>
</feature>
<dbReference type="PANTHER" id="PTHR12147">
    <property type="entry name" value="METALLOPEPTIDASE M28 FAMILY MEMBER"/>
    <property type="match status" value="1"/>
</dbReference>
<evidence type="ECO:0000313" key="3">
    <source>
        <dbReference type="EMBL" id="QOW21357.1"/>
    </source>
</evidence>
<feature type="transmembrane region" description="Helical" evidence="1">
    <location>
        <begin position="505"/>
        <end position="527"/>
    </location>
</feature>
<name>A0A7S6UJD4_9GAMM</name>
<sequence>MQQGTARWVPLAMIVLFVLSAAVSMRGDRTPAAIGVDAPATVFSATRAATVLARVLGDEQPHPTGSAANAQVRARIVAELARIGVQAQVQRRFACGGSTCATVENIVARIPGESAEQAVLLAAHYDSVGAGPGASDDGAGVATLIESARALLAGPPLARDVWLLASDGEELGLIGAEAFVREPEFARIATVINLEARGTRGASLLIETQPGNAQIIAAMRRALPRASGSSLDYEIYRSLPNDTDFSVFRREGREGLNFAWAEGAARYHTPLDNLAHLDRGSLQHHGDNALSMTRELAGRAPGAAADADDGAAQDAVFFSVFGATFAAWPVALNPFLLALGLVLWLALGVRLVRRGSRPAALASASIALLALLAVLAGLGWGVHALLQTLGAMPAMWTAQSALLVTTFVALALPAMLLGGYAVQRWCGLPALALASLLPFAIVAVAAVAAMPGASYLGLLPLLAAGICAHFVPGRAVLWSGIAAVVAAGLWFPYAVDSYAAIGHPGLTATTLLSGVIVLPLLPALLSLRRTAGPLALAGLAVAFACAMLALARPAFDADVPRPANLLYAGGSDSARLYLQPRATMPAGFMRQAGFADVSRPVTAWLGWGYPGAEGPALSAPTLQVESDIIRDGRREIAIRVSSSRAASEGGLMVPGDIEVSAIRVQGQPLAPSRWHAESTRWRRIAVVGLPPEGAVFEFESAPGREIELYGYDRSAGIPPAMAAELLERDAVAMPIHGGDSTVAWQRIAVAEVPQAQK</sequence>
<dbReference type="Gene3D" id="3.40.630.10">
    <property type="entry name" value="Zn peptidases"/>
    <property type="match status" value="1"/>
</dbReference>
<dbReference type="InterPro" id="IPR007484">
    <property type="entry name" value="Peptidase_M28"/>
</dbReference>
<evidence type="ECO:0000259" key="2">
    <source>
        <dbReference type="Pfam" id="PF04389"/>
    </source>
</evidence>
<keyword evidence="1" id="KW-1133">Transmembrane helix</keyword>
<dbReference type="InterPro" id="IPR045175">
    <property type="entry name" value="M28_fam"/>
</dbReference>
<reference evidence="3 4" key="1">
    <citation type="submission" date="2020-10" db="EMBL/GenBank/DDBJ databases">
        <title>complete genome sequencing of Lysobacter sp. H23M41.</title>
        <authorList>
            <person name="Bae J.-W."/>
            <person name="Lee S.-Y."/>
        </authorList>
    </citation>
    <scope>NUCLEOTIDE SEQUENCE [LARGE SCALE GENOMIC DNA]</scope>
    <source>
        <strain evidence="3 4">H23M41</strain>
    </source>
</reference>
<dbReference type="Proteomes" id="UP000593932">
    <property type="component" value="Chromosome"/>
</dbReference>
<feature type="transmembrane region" description="Helical" evidence="1">
    <location>
        <begin position="428"/>
        <end position="447"/>
    </location>
</feature>
<feature type="transmembrane region" description="Helical" evidence="1">
    <location>
        <begin position="400"/>
        <end position="421"/>
    </location>
</feature>
<feature type="transmembrane region" description="Helical" evidence="1">
    <location>
        <begin position="534"/>
        <end position="555"/>
    </location>
</feature>
<keyword evidence="4" id="KW-1185">Reference proteome</keyword>
<accession>A0A7S6UJD4</accession>
<dbReference type="PANTHER" id="PTHR12147:SF26">
    <property type="entry name" value="PEPTIDASE M28 DOMAIN-CONTAINING PROTEIN"/>
    <property type="match status" value="1"/>
</dbReference>
<proteinExistence type="predicted"/>
<feature type="transmembrane region" description="Helical" evidence="1">
    <location>
        <begin position="359"/>
        <end position="380"/>
    </location>
</feature>
<keyword evidence="1" id="KW-0472">Membrane</keyword>
<keyword evidence="1" id="KW-0812">Transmembrane</keyword>
<dbReference type="SUPFAM" id="SSF53187">
    <property type="entry name" value="Zn-dependent exopeptidases"/>
    <property type="match status" value="1"/>
</dbReference>
<feature type="transmembrane region" description="Helical" evidence="1">
    <location>
        <begin position="476"/>
        <end position="493"/>
    </location>
</feature>
<protein>
    <submittedName>
        <fullName evidence="3">M28 family peptidase</fullName>
    </submittedName>
</protein>
<evidence type="ECO:0000313" key="4">
    <source>
        <dbReference type="Proteomes" id="UP000593932"/>
    </source>
</evidence>
<organism evidence="3 4">
    <name type="scientific">Novilysobacter avium</name>
    <dbReference type="NCBI Taxonomy" id="2781023"/>
    <lineage>
        <taxon>Bacteria</taxon>
        <taxon>Pseudomonadati</taxon>
        <taxon>Pseudomonadota</taxon>
        <taxon>Gammaproteobacteria</taxon>
        <taxon>Lysobacterales</taxon>
        <taxon>Lysobacteraceae</taxon>
        <taxon>Novilysobacter</taxon>
    </lineage>
</organism>
<dbReference type="Pfam" id="PF04389">
    <property type="entry name" value="Peptidase_M28"/>
    <property type="match status" value="1"/>
</dbReference>
<dbReference type="RefSeq" id="WP_194033937.1">
    <property type="nucleotide sequence ID" value="NZ_CP063657.1"/>
</dbReference>